<reference evidence="1" key="1">
    <citation type="submission" date="2014-11" db="EMBL/GenBank/DDBJ databases">
        <authorList>
            <person name="Amaro Gonzalez C."/>
        </authorList>
    </citation>
    <scope>NUCLEOTIDE SEQUENCE</scope>
</reference>
<reference evidence="1" key="2">
    <citation type="journal article" date="2015" name="Fish Shellfish Immunol.">
        <title>Early steps in the European eel (Anguilla anguilla)-Vibrio vulnificus interaction in the gills: Role of the RtxA13 toxin.</title>
        <authorList>
            <person name="Callol A."/>
            <person name="Pajuelo D."/>
            <person name="Ebbesson L."/>
            <person name="Teles M."/>
            <person name="MacKenzie S."/>
            <person name="Amaro C."/>
        </authorList>
    </citation>
    <scope>NUCLEOTIDE SEQUENCE</scope>
</reference>
<name>A0A0E9WEA2_ANGAN</name>
<proteinExistence type="predicted"/>
<evidence type="ECO:0000313" key="1">
    <source>
        <dbReference type="EMBL" id="JAH87798.1"/>
    </source>
</evidence>
<accession>A0A0E9WEA2</accession>
<dbReference type="AlphaFoldDB" id="A0A0E9WEA2"/>
<sequence length="40" mass="4685">MKCQNMTCTFSEDLFFSCREQRPSLQNAISAKMLLQFSIH</sequence>
<organism evidence="1">
    <name type="scientific">Anguilla anguilla</name>
    <name type="common">European freshwater eel</name>
    <name type="synonym">Muraena anguilla</name>
    <dbReference type="NCBI Taxonomy" id="7936"/>
    <lineage>
        <taxon>Eukaryota</taxon>
        <taxon>Metazoa</taxon>
        <taxon>Chordata</taxon>
        <taxon>Craniata</taxon>
        <taxon>Vertebrata</taxon>
        <taxon>Euteleostomi</taxon>
        <taxon>Actinopterygii</taxon>
        <taxon>Neopterygii</taxon>
        <taxon>Teleostei</taxon>
        <taxon>Anguilliformes</taxon>
        <taxon>Anguillidae</taxon>
        <taxon>Anguilla</taxon>
    </lineage>
</organism>
<protein>
    <submittedName>
        <fullName evidence="1">Uncharacterized protein</fullName>
    </submittedName>
</protein>
<dbReference type="EMBL" id="GBXM01020779">
    <property type="protein sequence ID" value="JAH87798.1"/>
    <property type="molecule type" value="Transcribed_RNA"/>
</dbReference>